<protein>
    <recommendedName>
        <fullName evidence="13">G-protein coupled receptors family 1 profile domain-containing protein</fullName>
    </recommendedName>
</protein>
<dbReference type="InterPro" id="IPR017452">
    <property type="entry name" value="GPCR_Rhodpsn_7TM"/>
</dbReference>
<feature type="transmembrane region" description="Helical" evidence="12">
    <location>
        <begin position="41"/>
        <end position="65"/>
    </location>
</feature>
<keyword evidence="2" id="KW-1003">Cell membrane</keyword>
<proteinExistence type="inferred from homology"/>
<evidence type="ECO:0000259" key="13">
    <source>
        <dbReference type="PROSITE" id="PS50262"/>
    </source>
</evidence>
<dbReference type="SMART" id="SM01381">
    <property type="entry name" value="7TM_GPCR_Srsx"/>
    <property type="match status" value="1"/>
</dbReference>
<feature type="domain" description="G-protein coupled receptors family 1 profile" evidence="13">
    <location>
        <begin position="57"/>
        <end position="327"/>
    </location>
</feature>
<keyword evidence="4 12" id="KW-1133">Transmembrane helix</keyword>
<evidence type="ECO:0000256" key="3">
    <source>
        <dbReference type="ARBA" id="ARBA00022692"/>
    </source>
</evidence>
<dbReference type="AlphaFoldDB" id="A0ABD3XAL7"/>
<feature type="transmembrane region" description="Helical" evidence="12">
    <location>
        <begin position="153"/>
        <end position="173"/>
    </location>
</feature>
<comment type="subcellular location">
    <subcellularLocation>
        <location evidence="1">Cell membrane</location>
        <topology evidence="1">Multi-pass membrane protein</topology>
    </subcellularLocation>
</comment>
<dbReference type="PRINTS" id="PR00358">
    <property type="entry name" value="BOMBESINR"/>
</dbReference>
<evidence type="ECO:0000256" key="5">
    <source>
        <dbReference type="ARBA" id="ARBA00023040"/>
    </source>
</evidence>
<keyword evidence="7" id="KW-1015">Disulfide bond</keyword>
<dbReference type="PANTHER" id="PTHR45695:SF26">
    <property type="entry name" value="NEUROPEPTIDE CCHAMIDE-1 RECEPTOR"/>
    <property type="match status" value="1"/>
</dbReference>
<keyword evidence="10 11" id="KW-0807">Transducer</keyword>
<evidence type="ECO:0000256" key="2">
    <source>
        <dbReference type="ARBA" id="ARBA00022475"/>
    </source>
</evidence>
<dbReference type="Gene3D" id="1.20.1070.10">
    <property type="entry name" value="Rhodopsin 7-helix transmembrane proteins"/>
    <property type="match status" value="1"/>
</dbReference>
<keyword evidence="5 11" id="KW-0297">G-protein coupled receptor</keyword>
<evidence type="ECO:0000313" key="15">
    <source>
        <dbReference type="Proteomes" id="UP001634394"/>
    </source>
</evidence>
<evidence type="ECO:0000256" key="9">
    <source>
        <dbReference type="ARBA" id="ARBA00023180"/>
    </source>
</evidence>
<evidence type="ECO:0000256" key="4">
    <source>
        <dbReference type="ARBA" id="ARBA00022989"/>
    </source>
</evidence>
<feature type="transmembrane region" description="Helical" evidence="12">
    <location>
        <begin position="310"/>
        <end position="330"/>
    </location>
</feature>
<dbReference type="EMBL" id="JBJQND010000003">
    <property type="protein sequence ID" value="KAL3882611.1"/>
    <property type="molecule type" value="Genomic_DNA"/>
</dbReference>
<dbReference type="GO" id="GO:0004930">
    <property type="term" value="F:G protein-coupled receptor activity"/>
    <property type="evidence" value="ECO:0007669"/>
    <property type="project" value="UniProtKB-KW"/>
</dbReference>
<keyword evidence="3 11" id="KW-0812">Transmembrane</keyword>
<dbReference type="PROSITE" id="PS50262">
    <property type="entry name" value="G_PROTEIN_RECEP_F1_2"/>
    <property type="match status" value="1"/>
</dbReference>
<organism evidence="14 15">
    <name type="scientific">Sinanodonta woodiana</name>
    <name type="common">Chinese pond mussel</name>
    <name type="synonym">Anodonta woodiana</name>
    <dbReference type="NCBI Taxonomy" id="1069815"/>
    <lineage>
        <taxon>Eukaryota</taxon>
        <taxon>Metazoa</taxon>
        <taxon>Spiralia</taxon>
        <taxon>Lophotrochozoa</taxon>
        <taxon>Mollusca</taxon>
        <taxon>Bivalvia</taxon>
        <taxon>Autobranchia</taxon>
        <taxon>Heteroconchia</taxon>
        <taxon>Palaeoheterodonta</taxon>
        <taxon>Unionida</taxon>
        <taxon>Unionoidea</taxon>
        <taxon>Unionidae</taxon>
        <taxon>Unioninae</taxon>
        <taxon>Sinanodonta</taxon>
    </lineage>
</organism>
<dbReference type="Pfam" id="PF00001">
    <property type="entry name" value="7tm_1"/>
    <property type="match status" value="1"/>
</dbReference>
<evidence type="ECO:0000313" key="14">
    <source>
        <dbReference type="EMBL" id="KAL3882611.1"/>
    </source>
</evidence>
<comment type="similarity">
    <text evidence="11">Belongs to the G-protein coupled receptor 1 family.</text>
</comment>
<dbReference type="GO" id="GO:0005886">
    <property type="term" value="C:plasma membrane"/>
    <property type="evidence" value="ECO:0007669"/>
    <property type="project" value="UniProtKB-SubCell"/>
</dbReference>
<dbReference type="SUPFAM" id="SSF81321">
    <property type="entry name" value="Family A G protein-coupled receptor-like"/>
    <property type="match status" value="1"/>
</dbReference>
<name>A0ABD3XAL7_SINWO</name>
<dbReference type="PANTHER" id="PTHR45695">
    <property type="entry name" value="LEUCOKININ RECEPTOR-RELATED"/>
    <property type="match status" value="1"/>
</dbReference>
<feature type="transmembrane region" description="Helical" evidence="12">
    <location>
        <begin position="77"/>
        <end position="98"/>
    </location>
</feature>
<evidence type="ECO:0000256" key="8">
    <source>
        <dbReference type="ARBA" id="ARBA00023170"/>
    </source>
</evidence>
<keyword evidence="8 11" id="KW-0675">Receptor</keyword>
<dbReference type="InterPro" id="IPR001556">
    <property type="entry name" value="Bombsn_rcpt-like"/>
</dbReference>
<dbReference type="Proteomes" id="UP001634394">
    <property type="component" value="Unassembled WGS sequence"/>
</dbReference>
<reference evidence="14 15" key="1">
    <citation type="submission" date="2024-11" db="EMBL/GenBank/DDBJ databases">
        <title>Chromosome-level genome assembly of the freshwater bivalve Anodonta woodiana.</title>
        <authorList>
            <person name="Chen X."/>
        </authorList>
    </citation>
    <scope>NUCLEOTIDE SEQUENCE [LARGE SCALE GENOMIC DNA]</scope>
    <source>
        <strain evidence="14">MN2024</strain>
        <tissue evidence="14">Gills</tissue>
    </source>
</reference>
<comment type="caution">
    <text evidence="14">The sequence shown here is derived from an EMBL/GenBank/DDBJ whole genome shotgun (WGS) entry which is preliminary data.</text>
</comment>
<keyword evidence="6 12" id="KW-0472">Membrane</keyword>
<sequence length="387" mass="44202">MTTAASIMTIPPDNVTNDSYTDSSSSAKTRLFELMDSTESYIVPILFSIVFVVGVVGNGTLIFIVLRNKSMRNVPNIFVVCLSVGDLMLLVTSAPFSATVFTFTSWPYGEFMCKFNEFMQTVSVGVSVFTLTALSLDRYIAIVHPMSKHMGKPTLLTIVTVTIIWVMAVVFAIPDCYTSRLENRTVIDNNTYITVCVLYPEDFPVWYMKGHPMLRFVIFFLVPMVVIGLFYALMAKILILSSKKMPCESTKGSAMNQQQQRQIEARLKVAKVVLSFVVIFVICWLPRHIYLLWHYWSPSEYNMFWHVFKIMGFCLTYMYSCVNPYALYFLSSQFRKYYNRSLFCCCPKARYNSLNEPTSVMYNFNSTMRRGSTSLTGTGPLHTQSMC</sequence>
<feature type="transmembrane region" description="Helical" evidence="12">
    <location>
        <begin position="269"/>
        <end position="290"/>
    </location>
</feature>
<dbReference type="PROSITE" id="PS00237">
    <property type="entry name" value="G_PROTEIN_RECEP_F1_1"/>
    <property type="match status" value="1"/>
</dbReference>
<evidence type="ECO:0000256" key="11">
    <source>
        <dbReference type="RuleBase" id="RU000688"/>
    </source>
</evidence>
<gene>
    <name evidence="14" type="ORF">ACJMK2_028936</name>
</gene>
<evidence type="ECO:0000256" key="6">
    <source>
        <dbReference type="ARBA" id="ARBA00023136"/>
    </source>
</evidence>
<keyword evidence="15" id="KW-1185">Reference proteome</keyword>
<accession>A0ABD3XAL7</accession>
<evidence type="ECO:0000256" key="12">
    <source>
        <dbReference type="SAM" id="Phobius"/>
    </source>
</evidence>
<feature type="transmembrane region" description="Helical" evidence="12">
    <location>
        <begin position="118"/>
        <end position="141"/>
    </location>
</feature>
<evidence type="ECO:0000256" key="10">
    <source>
        <dbReference type="ARBA" id="ARBA00023224"/>
    </source>
</evidence>
<evidence type="ECO:0000256" key="7">
    <source>
        <dbReference type="ARBA" id="ARBA00023157"/>
    </source>
</evidence>
<dbReference type="PRINTS" id="PR00237">
    <property type="entry name" value="GPCRRHODOPSN"/>
</dbReference>
<evidence type="ECO:0000256" key="1">
    <source>
        <dbReference type="ARBA" id="ARBA00004651"/>
    </source>
</evidence>
<dbReference type="InterPro" id="IPR000276">
    <property type="entry name" value="GPCR_Rhodpsn"/>
</dbReference>
<feature type="transmembrane region" description="Helical" evidence="12">
    <location>
        <begin position="213"/>
        <end position="234"/>
    </location>
</feature>
<keyword evidence="9" id="KW-0325">Glycoprotein</keyword>